<dbReference type="OrthoDB" id="4474610at2"/>
<evidence type="ECO:0000313" key="8">
    <source>
        <dbReference type="Proteomes" id="UP000199025"/>
    </source>
</evidence>
<feature type="transmembrane region" description="Helical" evidence="5">
    <location>
        <begin position="180"/>
        <end position="199"/>
    </location>
</feature>
<feature type="transmembrane region" description="Helical" evidence="5">
    <location>
        <begin position="271"/>
        <end position="292"/>
    </location>
</feature>
<dbReference type="GO" id="GO:0022857">
    <property type="term" value="F:transmembrane transporter activity"/>
    <property type="evidence" value="ECO:0007669"/>
    <property type="project" value="InterPro"/>
</dbReference>
<name>A0A1I3RGF4_9PSEU</name>
<feature type="transmembrane region" description="Helical" evidence="5">
    <location>
        <begin position="304"/>
        <end position="323"/>
    </location>
</feature>
<dbReference type="Proteomes" id="UP000199025">
    <property type="component" value="Unassembled WGS sequence"/>
</dbReference>
<dbReference type="SUPFAM" id="SSF103473">
    <property type="entry name" value="MFS general substrate transporter"/>
    <property type="match status" value="1"/>
</dbReference>
<feature type="transmembrane region" description="Helical" evidence="5">
    <location>
        <begin position="64"/>
        <end position="85"/>
    </location>
</feature>
<keyword evidence="8" id="KW-1185">Reference proteome</keyword>
<dbReference type="InterPro" id="IPR020846">
    <property type="entry name" value="MFS_dom"/>
</dbReference>
<dbReference type="AlphaFoldDB" id="A0A1I3RGF4"/>
<dbReference type="InterPro" id="IPR011701">
    <property type="entry name" value="MFS"/>
</dbReference>
<evidence type="ECO:0000256" key="2">
    <source>
        <dbReference type="ARBA" id="ARBA00022692"/>
    </source>
</evidence>
<dbReference type="InterPro" id="IPR050382">
    <property type="entry name" value="MFS_Na/Anion_cotransporter"/>
</dbReference>
<dbReference type="EMBL" id="FORP01000005">
    <property type="protein sequence ID" value="SFJ45724.1"/>
    <property type="molecule type" value="Genomic_DNA"/>
</dbReference>
<dbReference type="RefSeq" id="WP_091506128.1">
    <property type="nucleotide sequence ID" value="NZ_FORP01000005.1"/>
</dbReference>
<accession>A0A1I3RGF4</accession>
<dbReference type="GO" id="GO:0005886">
    <property type="term" value="C:plasma membrane"/>
    <property type="evidence" value="ECO:0007669"/>
    <property type="project" value="UniProtKB-SubCell"/>
</dbReference>
<evidence type="ECO:0000256" key="1">
    <source>
        <dbReference type="ARBA" id="ARBA00004651"/>
    </source>
</evidence>
<evidence type="ECO:0000259" key="6">
    <source>
        <dbReference type="PROSITE" id="PS50850"/>
    </source>
</evidence>
<dbReference type="Gene3D" id="1.20.1250.20">
    <property type="entry name" value="MFS general substrate transporter like domains"/>
    <property type="match status" value="2"/>
</dbReference>
<dbReference type="STRING" id="115433.SAMN05421835_105324"/>
<comment type="subcellular location">
    <subcellularLocation>
        <location evidence="1">Cell membrane</location>
        <topology evidence="1">Multi-pass membrane protein</topology>
    </subcellularLocation>
</comment>
<sequence length="426" mass="44485">MDLSATRSTAARATTGTPGAGRAWLITFLLLAFMLINFADKAVLGLAAKPIMHDLHLSPSQYGLLSSGFYFLFSVSAVVVGFVSNRVATKWVLLVMAVVWALSQVPVLGGAGFGVLLACRVVLGAAEGPANPMAMHAAAKWFPNEKRSLPSAILNMGSAIGVTLGAPLLTAVIVHYGWRWAFFSLFAVGMVWVVVWAVLGREGTVVDTAAPTPADEPAVPYRRILLSGTWLGGFAAGFAAYWTLALLTAWVPPYLENGLGYSVSTTGTLVILPWAALAVFNLAQGAVTEWLMRRGVPSRLARGVLGGVAVGVAGLAMLLFPLAGGAVRLALLTLAFSLGGIVFAIVLTVNAEISPVRRRGAVLSISIGLITTAGLLAPYVTGRIVEAVGYTPAWVVAGVLSVVGGLLAVLFVRPERDARRLGLRAG</sequence>
<feature type="transmembrane region" description="Helical" evidence="5">
    <location>
        <begin position="329"/>
        <end position="349"/>
    </location>
</feature>
<keyword evidence="3 5" id="KW-1133">Transmembrane helix</keyword>
<evidence type="ECO:0000313" key="7">
    <source>
        <dbReference type="EMBL" id="SFJ45724.1"/>
    </source>
</evidence>
<dbReference type="PANTHER" id="PTHR11662:SF450">
    <property type="entry name" value="BLR1003 PROTEIN"/>
    <property type="match status" value="1"/>
</dbReference>
<feature type="transmembrane region" description="Helical" evidence="5">
    <location>
        <begin position="361"/>
        <end position="381"/>
    </location>
</feature>
<evidence type="ECO:0000256" key="4">
    <source>
        <dbReference type="ARBA" id="ARBA00023136"/>
    </source>
</evidence>
<reference evidence="7 8" key="1">
    <citation type="submission" date="2016-10" db="EMBL/GenBank/DDBJ databases">
        <authorList>
            <person name="de Groot N.N."/>
        </authorList>
    </citation>
    <scope>NUCLEOTIDE SEQUENCE [LARGE SCALE GENOMIC DNA]</scope>
    <source>
        <strain evidence="7 8">DSM 44468</strain>
    </source>
</reference>
<feature type="transmembrane region" description="Helical" evidence="5">
    <location>
        <begin position="230"/>
        <end position="251"/>
    </location>
</feature>
<dbReference type="PROSITE" id="PS50850">
    <property type="entry name" value="MFS"/>
    <property type="match status" value="1"/>
</dbReference>
<dbReference type="InterPro" id="IPR036259">
    <property type="entry name" value="MFS_trans_sf"/>
</dbReference>
<keyword evidence="2 5" id="KW-0812">Transmembrane</keyword>
<evidence type="ECO:0000256" key="3">
    <source>
        <dbReference type="ARBA" id="ARBA00022989"/>
    </source>
</evidence>
<organism evidence="7 8">
    <name type="scientific">Amycolatopsis sacchari</name>
    <dbReference type="NCBI Taxonomy" id="115433"/>
    <lineage>
        <taxon>Bacteria</taxon>
        <taxon>Bacillati</taxon>
        <taxon>Actinomycetota</taxon>
        <taxon>Actinomycetes</taxon>
        <taxon>Pseudonocardiales</taxon>
        <taxon>Pseudonocardiaceae</taxon>
        <taxon>Amycolatopsis</taxon>
    </lineage>
</organism>
<feature type="transmembrane region" description="Helical" evidence="5">
    <location>
        <begin position="152"/>
        <end position="174"/>
    </location>
</feature>
<gene>
    <name evidence="7" type="ORF">SAMN05421835_105324</name>
</gene>
<evidence type="ECO:0000256" key="5">
    <source>
        <dbReference type="SAM" id="Phobius"/>
    </source>
</evidence>
<feature type="transmembrane region" description="Helical" evidence="5">
    <location>
        <begin position="91"/>
        <end position="123"/>
    </location>
</feature>
<keyword evidence="4 5" id="KW-0472">Membrane</keyword>
<proteinExistence type="predicted"/>
<protein>
    <submittedName>
        <fullName evidence="7">Predicted arabinose efflux permease, MFS family</fullName>
    </submittedName>
</protein>
<feature type="transmembrane region" description="Helical" evidence="5">
    <location>
        <begin position="23"/>
        <end position="43"/>
    </location>
</feature>
<dbReference type="PANTHER" id="PTHR11662">
    <property type="entry name" value="SOLUTE CARRIER FAMILY 17"/>
    <property type="match status" value="1"/>
</dbReference>
<dbReference type="Pfam" id="PF07690">
    <property type="entry name" value="MFS_1"/>
    <property type="match status" value="1"/>
</dbReference>
<feature type="domain" description="Major facilitator superfamily (MFS) profile" evidence="6">
    <location>
        <begin position="26"/>
        <end position="416"/>
    </location>
</feature>
<feature type="transmembrane region" description="Helical" evidence="5">
    <location>
        <begin position="393"/>
        <end position="412"/>
    </location>
</feature>